<evidence type="ECO:0000313" key="2">
    <source>
        <dbReference type="Proteomes" id="UP000006729"/>
    </source>
</evidence>
<sequence length="100" mass="10898">MPMISSSSSLSLLSPLCYQMPPLRFSWRSINVSRLELAGQFGNPLIQDLIRADSGLELAGPPSPLLSSFPFSSSCSLLSCFVASFYSMVDVFLATRMNNV</sequence>
<dbReference type="Proteomes" id="UP000006729">
    <property type="component" value="Chromosome 17"/>
</dbReference>
<organism evidence="1 2">
    <name type="scientific">Populus trichocarpa</name>
    <name type="common">Western balsam poplar</name>
    <name type="synonym">Populus balsamifera subsp. trichocarpa</name>
    <dbReference type="NCBI Taxonomy" id="3694"/>
    <lineage>
        <taxon>Eukaryota</taxon>
        <taxon>Viridiplantae</taxon>
        <taxon>Streptophyta</taxon>
        <taxon>Embryophyta</taxon>
        <taxon>Tracheophyta</taxon>
        <taxon>Spermatophyta</taxon>
        <taxon>Magnoliopsida</taxon>
        <taxon>eudicotyledons</taxon>
        <taxon>Gunneridae</taxon>
        <taxon>Pentapetalae</taxon>
        <taxon>rosids</taxon>
        <taxon>fabids</taxon>
        <taxon>Malpighiales</taxon>
        <taxon>Salicaceae</taxon>
        <taxon>Saliceae</taxon>
        <taxon>Populus</taxon>
    </lineage>
</organism>
<reference evidence="1 2" key="1">
    <citation type="journal article" date="2006" name="Science">
        <title>The genome of black cottonwood, Populus trichocarpa (Torr. &amp; Gray).</title>
        <authorList>
            <person name="Tuskan G.A."/>
            <person name="Difazio S."/>
            <person name="Jansson S."/>
            <person name="Bohlmann J."/>
            <person name="Grigoriev I."/>
            <person name="Hellsten U."/>
            <person name="Putnam N."/>
            <person name="Ralph S."/>
            <person name="Rombauts S."/>
            <person name="Salamov A."/>
            <person name="Schein J."/>
            <person name="Sterck L."/>
            <person name="Aerts A."/>
            <person name="Bhalerao R.R."/>
            <person name="Bhalerao R.P."/>
            <person name="Blaudez D."/>
            <person name="Boerjan W."/>
            <person name="Brun A."/>
            <person name="Brunner A."/>
            <person name="Busov V."/>
            <person name="Campbell M."/>
            <person name="Carlson J."/>
            <person name="Chalot M."/>
            <person name="Chapman J."/>
            <person name="Chen G.L."/>
            <person name="Cooper D."/>
            <person name="Coutinho P.M."/>
            <person name="Couturier J."/>
            <person name="Covert S."/>
            <person name="Cronk Q."/>
            <person name="Cunningham R."/>
            <person name="Davis J."/>
            <person name="Degroeve S."/>
            <person name="Dejardin A."/>
            <person name="Depamphilis C."/>
            <person name="Detter J."/>
            <person name="Dirks B."/>
            <person name="Dubchak I."/>
            <person name="Duplessis S."/>
            <person name="Ehlting J."/>
            <person name="Ellis B."/>
            <person name="Gendler K."/>
            <person name="Goodstein D."/>
            <person name="Gribskov M."/>
            <person name="Grimwood J."/>
            <person name="Groover A."/>
            <person name="Gunter L."/>
            <person name="Hamberger B."/>
            <person name="Heinze B."/>
            <person name="Helariutta Y."/>
            <person name="Henrissat B."/>
            <person name="Holligan D."/>
            <person name="Holt R."/>
            <person name="Huang W."/>
            <person name="Islam-Faridi N."/>
            <person name="Jones S."/>
            <person name="Jones-Rhoades M."/>
            <person name="Jorgensen R."/>
            <person name="Joshi C."/>
            <person name="Kangasjarvi J."/>
            <person name="Karlsson J."/>
            <person name="Kelleher C."/>
            <person name="Kirkpatrick R."/>
            <person name="Kirst M."/>
            <person name="Kohler A."/>
            <person name="Kalluri U."/>
            <person name="Larimer F."/>
            <person name="Leebens-Mack J."/>
            <person name="Leple J.C."/>
            <person name="Locascio P."/>
            <person name="Lou Y."/>
            <person name="Lucas S."/>
            <person name="Martin F."/>
            <person name="Montanini B."/>
            <person name="Napoli C."/>
            <person name="Nelson D.R."/>
            <person name="Nelson C."/>
            <person name="Nieminen K."/>
            <person name="Nilsson O."/>
            <person name="Pereda V."/>
            <person name="Peter G."/>
            <person name="Philippe R."/>
            <person name="Pilate G."/>
            <person name="Poliakov A."/>
            <person name="Razumovskaya J."/>
            <person name="Richardson P."/>
            <person name="Rinaldi C."/>
            <person name="Ritland K."/>
            <person name="Rouze P."/>
            <person name="Ryaboy D."/>
            <person name="Schmutz J."/>
            <person name="Schrader J."/>
            <person name="Segerman B."/>
            <person name="Shin H."/>
            <person name="Siddiqui A."/>
            <person name="Sterky F."/>
            <person name="Terry A."/>
            <person name="Tsai C.J."/>
            <person name="Uberbacher E."/>
            <person name="Unneberg P."/>
            <person name="Vahala J."/>
            <person name="Wall K."/>
            <person name="Wessler S."/>
            <person name="Yang G."/>
            <person name="Yin T."/>
            <person name="Douglas C."/>
            <person name="Marra M."/>
            <person name="Sandberg G."/>
            <person name="Van de Peer Y."/>
            <person name="Rokhsar D."/>
        </authorList>
    </citation>
    <scope>NUCLEOTIDE SEQUENCE [LARGE SCALE GENOMIC DNA]</scope>
    <source>
        <strain evidence="2">cv. Nisqually</strain>
    </source>
</reference>
<protein>
    <submittedName>
        <fullName evidence="1">Uncharacterized protein</fullName>
    </submittedName>
</protein>
<comment type="caution">
    <text evidence="1">The sequence shown here is derived from an EMBL/GenBank/DDBJ whole genome shotgun (WGS) entry which is preliminary data.</text>
</comment>
<keyword evidence="2" id="KW-1185">Reference proteome</keyword>
<proteinExistence type="predicted"/>
<gene>
    <name evidence="1" type="ORF">POPTR_017G120050v4</name>
</gene>
<name>A0ACC0RQR0_POPTR</name>
<dbReference type="EMBL" id="CM009306">
    <property type="protein sequence ID" value="KAI9379623.1"/>
    <property type="molecule type" value="Genomic_DNA"/>
</dbReference>
<evidence type="ECO:0000313" key="1">
    <source>
        <dbReference type="EMBL" id="KAI9379623.1"/>
    </source>
</evidence>
<accession>A0ACC0RQR0</accession>